<dbReference type="Proteomes" id="UP000008063">
    <property type="component" value="Unassembled WGS sequence"/>
</dbReference>
<gene>
    <name evidence="1" type="ORF">SERLA73DRAFT_176813</name>
</gene>
<sequence length="68" mass="7799">MNLFNFSKHTSASITMSRDKKNYTTQYFNIQIGKVGMGKENERNRENIHIAIAIGEMKRSQALFLSST</sequence>
<protein>
    <submittedName>
        <fullName evidence="1">Uncharacterized protein</fullName>
    </submittedName>
</protein>
<dbReference type="InParanoid" id="F8PQ43"/>
<name>F8PQ43_SERL3</name>
<keyword evidence="2" id="KW-1185">Reference proteome</keyword>
<evidence type="ECO:0000313" key="2">
    <source>
        <dbReference type="Proteomes" id="UP000008063"/>
    </source>
</evidence>
<evidence type="ECO:0000313" key="1">
    <source>
        <dbReference type="EMBL" id="EGO01508.1"/>
    </source>
</evidence>
<dbReference type="HOGENOM" id="CLU_2801129_0_0_1"/>
<reference evidence="2" key="1">
    <citation type="journal article" date="2011" name="Science">
        <title>The plant cell wall-decomposing machinery underlies the functional diversity of forest fungi.</title>
        <authorList>
            <person name="Eastwood D.C."/>
            <person name="Floudas D."/>
            <person name="Binder M."/>
            <person name="Majcherczyk A."/>
            <person name="Schneider P."/>
            <person name="Aerts A."/>
            <person name="Asiegbu F.O."/>
            <person name="Baker S.E."/>
            <person name="Barry K."/>
            <person name="Bendiksby M."/>
            <person name="Blumentritt M."/>
            <person name="Coutinho P.M."/>
            <person name="Cullen D."/>
            <person name="de Vries R.P."/>
            <person name="Gathman A."/>
            <person name="Goodell B."/>
            <person name="Henrissat B."/>
            <person name="Ihrmark K."/>
            <person name="Kauserud H."/>
            <person name="Kohler A."/>
            <person name="LaButti K."/>
            <person name="Lapidus A."/>
            <person name="Lavin J.L."/>
            <person name="Lee Y.-H."/>
            <person name="Lindquist E."/>
            <person name="Lilly W."/>
            <person name="Lucas S."/>
            <person name="Morin E."/>
            <person name="Murat C."/>
            <person name="Oguiza J.A."/>
            <person name="Park J."/>
            <person name="Pisabarro A.G."/>
            <person name="Riley R."/>
            <person name="Rosling A."/>
            <person name="Salamov A."/>
            <person name="Schmidt O."/>
            <person name="Schmutz J."/>
            <person name="Skrede I."/>
            <person name="Stenlid J."/>
            <person name="Wiebenga A."/>
            <person name="Xie X."/>
            <person name="Kuees U."/>
            <person name="Hibbett D.S."/>
            <person name="Hoffmeister D."/>
            <person name="Hoegberg N."/>
            <person name="Martin F."/>
            <person name="Grigoriev I.V."/>
            <person name="Watkinson S.C."/>
        </authorList>
    </citation>
    <scope>NUCLEOTIDE SEQUENCE [LARGE SCALE GENOMIC DNA]</scope>
    <source>
        <strain evidence="2">strain S7.3</strain>
    </source>
</reference>
<accession>F8PQ43</accession>
<dbReference type="EMBL" id="GL945477">
    <property type="protein sequence ID" value="EGO01508.1"/>
    <property type="molecule type" value="Genomic_DNA"/>
</dbReference>
<proteinExistence type="predicted"/>
<organism evidence="2">
    <name type="scientific">Serpula lacrymans var. lacrymans (strain S7.3)</name>
    <name type="common">Dry rot fungus</name>
    <dbReference type="NCBI Taxonomy" id="936435"/>
    <lineage>
        <taxon>Eukaryota</taxon>
        <taxon>Fungi</taxon>
        <taxon>Dikarya</taxon>
        <taxon>Basidiomycota</taxon>
        <taxon>Agaricomycotina</taxon>
        <taxon>Agaricomycetes</taxon>
        <taxon>Agaricomycetidae</taxon>
        <taxon>Boletales</taxon>
        <taxon>Coniophorineae</taxon>
        <taxon>Serpulaceae</taxon>
        <taxon>Serpula</taxon>
    </lineage>
</organism>
<feature type="non-terminal residue" evidence="1">
    <location>
        <position position="68"/>
    </location>
</feature>
<dbReference type="AlphaFoldDB" id="F8PQ43"/>